<dbReference type="InterPro" id="IPR040442">
    <property type="entry name" value="Pyrv_kinase-like_dom_sf"/>
</dbReference>
<reference evidence="17" key="1">
    <citation type="submission" date="2018-05" db="EMBL/GenBank/DDBJ databases">
        <authorList>
            <person name="Lanie J.A."/>
            <person name="Ng W.-L."/>
            <person name="Kazmierczak K.M."/>
            <person name="Andrzejewski T.M."/>
            <person name="Davidsen T.M."/>
            <person name="Wayne K.J."/>
            <person name="Tettelin H."/>
            <person name="Glass J.I."/>
            <person name="Rusch D."/>
            <person name="Podicherti R."/>
            <person name="Tsui H.-C.T."/>
            <person name="Winkler M.E."/>
        </authorList>
    </citation>
    <scope>NUCLEOTIDE SEQUENCE</scope>
</reference>
<dbReference type="AlphaFoldDB" id="A0A382MHD9"/>
<dbReference type="InterPro" id="IPR023151">
    <property type="entry name" value="PEP_util_CS"/>
</dbReference>
<dbReference type="GO" id="GO:0046872">
    <property type="term" value="F:metal ion binding"/>
    <property type="evidence" value="ECO:0007669"/>
    <property type="project" value="UniProtKB-KW"/>
</dbReference>
<dbReference type="PANTHER" id="PTHR46244:SF3">
    <property type="entry name" value="PHOSPHOENOLPYRUVATE-PROTEIN PHOSPHOTRANSFERASE"/>
    <property type="match status" value="1"/>
</dbReference>
<comment type="function">
    <text evidence="3">General (non sugar-specific) component of the phosphoenolpyruvate-dependent sugar phosphotransferase system (sugar PTS). This major carbohydrate active-transport system catalyzes the phosphorylation of incoming sugar substrates concomitantly with their translocation across the cell membrane. Enzyme I transfers the phosphoryl group from phosphoenolpyruvate (PEP) to the phosphoryl carrier protein (HPr).</text>
</comment>
<sequence length="385" mass="42050">MTEPCIVVAHDLTPSDTAMLDPTKVLGFITEVGSRTSHTAILARSLRIPAVLGLGEAISELHTGQSVLLDGFNGFVVIDPSKQMLFEYGQLVERQTSIEESLEVIHDDAAETRDGHRIILSSNIERAADVESVLQSGATGVGLFRTEFLFINRRDLPNEEEQFAAYRHVTESLAPDPVIIRTLDLGGDKLLSHVNVAAEMNPFLGWRAIRLCLEEKDLFRTQLRAILRASAYGNLKIMYPMVSGVEELEAANVLLDECREQLRAEDVAFADAVEIGVMIETPSAAMIADSLAKRVQFFSIGTNDLIQYTLAVDRLNEKIAHLYEPTHPGILRLIKATVDAGQAHGIWIGVCGEMAGDVAAVPLLLGLGVTELSVTPSMVPRVKML</sequence>
<evidence type="ECO:0000256" key="14">
    <source>
        <dbReference type="ARBA" id="ARBA00022842"/>
    </source>
</evidence>
<dbReference type="InterPro" id="IPR036637">
    <property type="entry name" value="Phosphohistidine_dom_sf"/>
</dbReference>
<accession>A0A382MHD9</accession>
<evidence type="ECO:0000259" key="15">
    <source>
        <dbReference type="Pfam" id="PF00391"/>
    </source>
</evidence>
<dbReference type="EC" id="2.7.3.9" evidence="6"/>
<feature type="domain" description="PEP-utilising enzyme mobile" evidence="15">
    <location>
        <begin position="2"/>
        <end position="74"/>
    </location>
</feature>
<dbReference type="GO" id="GO:0016301">
    <property type="term" value="F:kinase activity"/>
    <property type="evidence" value="ECO:0007669"/>
    <property type="project" value="UniProtKB-KW"/>
</dbReference>
<keyword evidence="10" id="KW-0808">Transferase</keyword>
<protein>
    <recommendedName>
        <fullName evidence="6">phosphoenolpyruvate--protein phosphotransferase</fullName>
        <ecNumber evidence="6">2.7.3.9</ecNumber>
    </recommendedName>
</protein>
<evidence type="ECO:0000256" key="4">
    <source>
        <dbReference type="ARBA" id="ARBA00004496"/>
    </source>
</evidence>
<keyword evidence="12" id="KW-0479">Metal-binding</keyword>
<dbReference type="InterPro" id="IPR008279">
    <property type="entry name" value="PEP-util_enz_mobile_dom"/>
</dbReference>
<proteinExistence type="inferred from homology"/>
<dbReference type="PRINTS" id="PR01736">
    <property type="entry name" value="PHPHTRNFRASE"/>
</dbReference>
<dbReference type="Pfam" id="PF00391">
    <property type="entry name" value="PEP-utilizers"/>
    <property type="match status" value="1"/>
</dbReference>
<dbReference type="GO" id="GO:0009401">
    <property type="term" value="P:phosphoenolpyruvate-dependent sugar phosphotransferase system"/>
    <property type="evidence" value="ECO:0007669"/>
    <property type="project" value="UniProtKB-KW"/>
</dbReference>
<evidence type="ECO:0000256" key="12">
    <source>
        <dbReference type="ARBA" id="ARBA00022723"/>
    </source>
</evidence>
<evidence type="ECO:0000256" key="2">
    <source>
        <dbReference type="ARBA" id="ARBA00001946"/>
    </source>
</evidence>
<feature type="domain" description="PEP-utilising enzyme C-terminal" evidence="16">
    <location>
        <begin position="103"/>
        <end position="384"/>
    </location>
</feature>
<dbReference type="InterPro" id="IPR000121">
    <property type="entry name" value="PEP_util_C"/>
</dbReference>
<dbReference type="GO" id="GO:0005737">
    <property type="term" value="C:cytoplasm"/>
    <property type="evidence" value="ECO:0007669"/>
    <property type="project" value="UniProtKB-SubCell"/>
</dbReference>
<evidence type="ECO:0000256" key="7">
    <source>
        <dbReference type="ARBA" id="ARBA00022448"/>
    </source>
</evidence>
<organism evidence="17">
    <name type="scientific">marine metagenome</name>
    <dbReference type="NCBI Taxonomy" id="408172"/>
    <lineage>
        <taxon>unclassified sequences</taxon>
        <taxon>metagenomes</taxon>
        <taxon>ecological metagenomes</taxon>
    </lineage>
</organism>
<comment type="subcellular location">
    <subcellularLocation>
        <location evidence="4">Cytoplasm</location>
    </subcellularLocation>
</comment>
<comment type="cofactor">
    <cofactor evidence="2">
        <name>Mg(2+)</name>
        <dbReference type="ChEBI" id="CHEBI:18420"/>
    </cofactor>
</comment>
<dbReference type="Pfam" id="PF02896">
    <property type="entry name" value="PEP-utilizers_C"/>
    <property type="match status" value="1"/>
</dbReference>
<evidence type="ECO:0000259" key="16">
    <source>
        <dbReference type="Pfam" id="PF02896"/>
    </source>
</evidence>
<dbReference type="SUPFAM" id="SSF51621">
    <property type="entry name" value="Phosphoenolpyruvate/pyruvate domain"/>
    <property type="match status" value="1"/>
</dbReference>
<dbReference type="PROSITE" id="PS00742">
    <property type="entry name" value="PEP_ENZYMES_2"/>
    <property type="match status" value="1"/>
</dbReference>
<evidence type="ECO:0000256" key="1">
    <source>
        <dbReference type="ARBA" id="ARBA00000683"/>
    </source>
</evidence>
<keyword evidence="9" id="KW-0762">Sugar transport</keyword>
<dbReference type="PANTHER" id="PTHR46244">
    <property type="entry name" value="PHOSPHOENOLPYRUVATE-PROTEIN PHOSPHOTRANSFERASE"/>
    <property type="match status" value="1"/>
</dbReference>
<evidence type="ECO:0000256" key="3">
    <source>
        <dbReference type="ARBA" id="ARBA00002728"/>
    </source>
</evidence>
<dbReference type="Gene3D" id="3.50.30.10">
    <property type="entry name" value="Phosphohistidine domain"/>
    <property type="match status" value="1"/>
</dbReference>
<evidence type="ECO:0000256" key="9">
    <source>
        <dbReference type="ARBA" id="ARBA00022597"/>
    </source>
</evidence>
<keyword evidence="14" id="KW-0460">Magnesium</keyword>
<name>A0A382MHD9_9ZZZZ</name>
<keyword evidence="8" id="KW-0963">Cytoplasm</keyword>
<keyword evidence="13" id="KW-0418">Kinase</keyword>
<feature type="non-terminal residue" evidence="17">
    <location>
        <position position="385"/>
    </location>
</feature>
<dbReference type="InterPro" id="IPR006318">
    <property type="entry name" value="PTS_EI-like"/>
</dbReference>
<evidence type="ECO:0000256" key="13">
    <source>
        <dbReference type="ARBA" id="ARBA00022777"/>
    </source>
</evidence>
<comment type="similarity">
    <text evidence="5">Belongs to the PEP-utilizing enzyme family.</text>
</comment>
<dbReference type="SUPFAM" id="SSF52009">
    <property type="entry name" value="Phosphohistidine domain"/>
    <property type="match status" value="1"/>
</dbReference>
<dbReference type="EMBL" id="UINC01092800">
    <property type="protein sequence ID" value="SVC46691.1"/>
    <property type="molecule type" value="Genomic_DNA"/>
</dbReference>
<evidence type="ECO:0000256" key="5">
    <source>
        <dbReference type="ARBA" id="ARBA00007837"/>
    </source>
</evidence>
<dbReference type="InterPro" id="IPR015813">
    <property type="entry name" value="Pyrv/PenolPyrv_kinase-like_dom"/>
</dbReference>
<dbReference type="InterPro" id="IPR050499">
    <property type="entry name" value="PEP-utilizing_PTS_enzyme"/>
</dbReference>
<evidence type="ECO:0000256" key="8">
    <source>
        <dbReference type="ARBA" id="ARBA00022490"/>
    </source>
</evidence>
<dbReference type="Gene3D" id="3.20.20.60">
    <property type="entry name" value="Phosphoenolpyruvate-binding domains"/>
    <property type="match status" value="1"/>
</dbReference>
<keyword evidence="7" id="KW-0813">Transport</keyword>
<evidence type="ECO:0000256" key="11">
    <source>
        <dbReference type="ARBA" id="ARBA00022683"/>
    </source>
</evidence>
<dbReference type="NCBIfam" id="TIGR01417">
    <property type="entry name" value="PTS_I_fam"/>
    <property type="match status" value="1"/>
</dbReference>
<evidence type="ECO:0000256" key="10">
    <source>
        <dbReference type="ARBA" id="ARBA00022679"/>
    </source>
</evidence>
<keyword evidence="11" id="KW-0598">Phosphotransferase system</keyword>
<gene>
    <name evidence="17" type="ORF">METZ01_LOCUS299545</name>
</gene>
<dbReference type="GO" id="GO:0008965">
    <property type="term" value="F:phosphoenolpyruvate-protein phosphotransferase activity"/>
    <property type="evidence" value="ECO:0007669"/>
    <property type="project" value="UniProtKB-EC"/>
</dbReference>
<comment type="catalytic activity">
    <reaction evidence="1">
        <text>L-histidyl-[protein] + phosphoenolpyruvate = N(pros)-phospho-L-histidyl-[protein] + pyruvate</text>
        <dbReference type="Rhea" id="RHEA:23880"/>
        <dbReference type="Rhea" id="RHEA-COMP:9745"/>
        <dbReference type="Rhea" id="RHEA-COMP:9746"/>
        <dbReference type="ChEBI" id="CHEBI:15361"/>
        <dbReference type="ChEBI" id="CHEBI:29979"/>
        <dbReference type="ChEBI" id="CHEBI:58702"/>
        <dbReference type="ChEBI" id="CHEBI:64837"/>
        <dbReference type="EC" id="2.7.3.9"/>
    </reaction>
</comment>
<evidence type="ECO:0000256" key="6">
    <source>
        <dbReference type="ARBA" id="ARBA00012232"/>
    </source>
</evidence>
<evidence type="ECO:0000313" key="17">
    <source>
        <dbReference type="EMBL" id="SVC46691.1"/>
    </source>
</evidence>